<evidence type="ECO:0000313" key="2">
    <source>
        <dbReference type="EMBL" id="QDT14152.1"/>
    </source>
</evidence>
<dbReference type="GO" id="GO:0004803">
    <property type="term" value="F:transposase activity"/>
    <property type="evidence" value="ECO:0007669"/>
    <property type="project" value="InterPro"/>
</dbReference>
<organism evidence="2 3">
    <name type="scientific">Alienimonas californiensis</name>
    <dbReference type="NCBI Taxonomy" id="2527989"/>
    <lineage>
        <taxon>Bacteria</taxon>
        <taxon>Pseudomonadati</taxon>
        <taxon>Planctomycetota</taxon>
        <taxon>Planctomycetia</taxon>
        <taxon>Planctomycetales</taxon>
        <taxon>Planctomycetaceae</taxon>
        <taxon>Alienimonas</taxon>
    </lineage>
</organism>
<keyword evidence="3" id="KW-1185">Reference proteome</keyword>
<gene>
    <name evidence="2" type="ORF">CA12_02200</name>
</gene>
<reference evidence="2 3" key="1">
    <citation type="submission" date="2019-02" db="EMBL/GenBank/DDBJ databases">
        <title>Deep-cultivation of Planctomycetes and their phenomic and genomic characterization uncovers novel biology.</title>
        <authorList>
            <person name="Wiegand S."/>
            <person name="Jogler M."/>
            <person name="Boedeker C."/>
            <person name="Pinto D."/>
            <person name="Vollmers J."/>
            <person name="Rivas-Marin E."/>
            <person name="Kohn T."/>
            <person name="Peeters S.H."/>
            <person name="Heuer A."/>
            <person name="Rast P."/>
            <person name="Oberbeckmann S."/>
            <person name="Bunk B."/>
            <person name="Jeske O."/>
            <person name="Meyerdierks A."/>
            <person name="Storesund J.E."/>
            <person name="Kallscheuer N."/>
            <person name="Luecker S."/>
            <person name="Lage O.M."/>
            <person name="Pohl T."/>
            <person name="Merkel B.J."/>
            <person name="Hornburger P."/>
            <person name="Mueller R.-W."/>
            <person name="Bruemmer F."/>
            <person name="Labrenz M."/>
            <person name="Spormann A.M."/>
            <person name="Op den Camp H."/>
            <person name="Overmann J."/>
            <person name="Amann R."/>
            <person name="Jetten M.S.M."/>
            <person name="Mascher T."/>
            <person name="Medema M.H."/>
            <person name="Devos D.P."/>
            <person name="Kaster A.-K."/>
            <person name="Ovreas L."/>
            <person name="Rohde M."/>
            <person name="Galperin M.Y."/>
            <person name="Jogler C."/>
        </authorList>
    </citation>
    <scope>NUCLEOTIDE SEQUENCE [LARGE SCALE GENOMIC DNA]</scope>
    <source>
        <strain evidence="2 3">CA12</strain>
    </source>
</reference>
<dbReference type="Pfam" id="PF01609">
    <property type="entry name" value="DDE_Tnp_1"/>
    <property type="match status" value="1"/>
</dbReference>
<name>A0A517P435_9PLAN</name>
<dbReference type="PANTHER" id="PTHR30007:SF0">
    <property type="entry name" value="TRANSPOSASE"/>
    <property type="match status" value="1"/>
</dbReference>
<sequence length="131" mass="14916">MKGRKRHVLTDTIGLLLAVVVHGADVQDRDGGERVMAKATASFGRLRLIWADGGYAGRFVGWVAANTLWRVEIVRRKSKGSELLPRRWVAERTFAWLGKCRRLSKDYEYTTASSEAFVQIAMIHLMLRRLD</sequence>
<evidence type="ECO:0000313" key="3">
    <source>
        <dbReference type="Proteomes" id="UP000318741"/>
    </source>
</evidence>
<protein>
    <submittedName>
        <fullName evidence="2">Transposase DDE domain protein</fullName>
    </submittedName>
</protein>
<accession>A0A517P435</accession>
<dbReference type="KEGG" id="acaf:CA12_02200"/>
<dbReference type="InterPro" id="IPR002559">
    <property type="entry name" value="Transposase_11"/>
</dbReference>
<proteinExistence type="predicted"/>
<dbReference type="GO" id="GO:0006313">
    <property type="term" value="P:DNA transposition"/>
    <property type="evidence" value="ECO:0007669"/>
    <property type="project" value="InterPro"/>
</dbReference>
<dbReference type="PANTHER" id="PTHR30007">
    <property type="entry name" value="PHP DOMAIN PROTEIN"/>
    <property type="match status" value="1"/>
</dbReference>
<dbReference type="Proteomes" id="UP000318741">
    <property type="component" value="Chromosome"/>
</dbReference>
<evidence type="ECO:0000259" key="1">
    <source>
        <dbReference type="Pfam" id="PF01609"/>
    </source>
</evidence>
<dbReference type="GO" id="GO:0003677">
    <property type="term" value="F:DNA binding"/>
    <property type="evidence" value="ECO:0007669"/>
    <property type="project" value="InterPro"/>
</dbReference>
<dbReference type="EMBL" id="CP036265">
    <property type="protein sequence ID" value="QDT14152.1"/>
    <property type="molecule type" value="Genomic_DNA"/>
</dbReference>
<dbReference type="AlphaFoldDB" id="A0A517P435"/>
<feature type="domain" description="Transposase IS4-like" evidence="1">
    <location>
        <begin position="2"/>
        <end position="125"/>
    </location>
</feature>